<evidence type="ECO:0000256" key="1">
    <source>
        <dbReference type="ARBA" id="ARBA00006641"/>
    </source>
</evidence>
<dbReference type="InterPro" id="IPR016125">
    <property type="entry name" value="Peptidase_C15-like"/>
</dbReference>
<dbReference type="FunFam" id="3.40.630.20:FF:000020">
    <property type="entry name" value="Uncharacterized protein"/>
    <property type="match status" value="1"/>
</dbReference>
<dbReference type="GO" id="GO:0016920">
    <property type="term" value="F:pyroglutamyl-peptidase activity"/>
    <property type="evidence" value="ECO:0007669"/>
    <property type="project" value="InterPro"/>
</dbReference>
<dbReference type="CDD" id="cd00501">
    <property type="entry name" value="Peptidase_C15"/>
    <property type="match status" value="1"/>
</dbReference>
<dbReference type="Pfam" id="PF01470">
    <property type="entry name" value="Peptidase_C15"/>
    <property type="match status" value="1"/>
</dbReference>
<evidence type="ECO:0000256" key="4">
    <source>
        <dbReference type="ARBA" id="ARBA00022801"/>
    </source>
</evidence>
<comment type="caution">
    <text evidence="6">The sequence shown here is derived from an EMBL/GenBank/DDBJ whole genome shotgun (WGS) entry which is preliminary data.</text>
</comment>
<evidence type="ECO:0000256" key="2">
    <source>
        <dbReference type="ARBA" id="ARBA00022490"/>
    </source>
</evidence>
<dbReference type="InterPro" id="IPR000816">
    <property type="entry name" value="Peptidase_C15"/>
</dbReference>
<keyword evidence="7" id="KW-1185">Reference proteome</keyword>
<evidence type="ECO:0008006" key="8">
    <source>
        <dbReference type="Google" id="ProtNLM"/>
    </source>
</evidence>
<dbReference type="GO" id="GO:0005829">
    <property type="term" value="C:cytosol"/>
    <property type="evidence" value="ECO:0007669"/>
    <property type="project" value="InterPro"/>
</dbReference>
<gene>
    <name evidence="6" type="ORF">PENTCL1PPCAC_12495</name>
</gene>
<accession>A0AAV5T486</accession>
<keyword evidence="3" id="KW-0645">Protease</keyword>
<reference evidence="6" key="1">
    <citation type="submission" date="2023-10" db="EMBL/GenBank/DDBJ databases">
        <title>Genome assembly of Pristionchus species.</title>
        <authorList>
            <person name="Yoshida K."/>
            <person name="Sommer R.J."/>
        </authorList>
    </citation>
    <scope>NUCLEOTIDE SEQUENCE</scope>
    <source>
        <strain evidence="6">RS0144</strain>
    </source>
</reference>
<keyword evidence="5" id="KW-0788">Thiol protease</keyword>
<comment type="similarity">
    <text evidence="1">Belongs to the peptidase C15 family.</text>
</comment>
<proteinExistence type="inferred from homology"/>
<keyword evidence="4" id="KW-0378">Hydrolase</keyword>
<feature type="non-terminal residue" evidence="6">
    <location>
        <position position="1"/>
    </location>
</feature>
<dbReference type="PIRSF" id="PIRSF015592">
    <property type="entry name" value="Prld-crbxl_pptds"/>
    <property type="match status" value="1"/>
</dbReference>
<keyword evidence="2" id="KW-0963">Cytoplasm</keyword>
<sequence length="199" mass="22242">FQMPSNKILVTGFGPFGPLETNPSAEVAKALSTYPLDDCEVHSHEMRVVYSEVKDTVPKLWVDYDPDLVIHLGVHPEQNCVKIEKQAFADGYCRLDVNGCVPHDNKCVVNLDQPLRSSIDVDSLVEKTREDLKEKIGDLAIQSSEDPGRYLCGFSYYLSLCNDNSKALFVHIPPLNEKITVPLLTQVVATIILTTLKHF</sequence>
<protein>
    <recommendedName>
        <fullName evidence="8">Peptidase</fullName>
    </recommendedName>
</protein>
<organism evidence="6 7">
    <name type="scientific">Pristionchus entomophagus</name>
    <dbReference type="NCBI Taxonomy" id="358040"/>
    <lineage>
        <taxon>Eukaryota</taxon>
        <taxon>Metazoa</taxon>
        <taxon>Ecdysozoa</taxon>
        <taxon>Nematoda</taxon>
        <taxon>Chromadorea</taxon>
        <taxon>Rhabditida</taxon>
        <taxon>Rhabditina</taxon>
        <taxon>Diplogasteromorpha</taxon>
        <taxon>Diplogasteroidea</taxon>
        <taxon>Neodiplogasteridae</taxon>
        <taxon>Pristionchus</taxon>
    </lineage>
</organism>
<dbReference type="AlphaFoldDB" id="A0AAV5T486"/>
<dbReference type="GO" id="GO:0006508">
    <property type="term" value="P:proteolysis"/>
    <property type="evidence" value="ECO:0007669"/>
    <property type="project" value="UniProtKB-KW"/>
</dbReference>
<dbReference type="Proteomes" id="UP001432027">
    <property type="component" value="Unassembled WGS sequence"/>
</dbReference>
<evidence type="ECO:0000313" key="6">
    <source>
        <dbReference type="EMBL" id="GMS90320.1"/>
    </source>
</evidence>
<evidence type="ECO:0000256" key="3">
    <source>
        <dbReference type="ARBA" id="ARBA00022670"/>
    </source>
</evidence>
<dbReference type="PANTHER" id="PTHR23402">
    <property type="entry name" value="PROTEASE FAMILY C15 PYROGLUTAMYL-PEPTIDASE I-RELATED"/>
    <property type="match status" value="1"/>
</dbReference>
<dbReference type="PRINTS" id="PR00706">
    <property type="entry name" value="PYROGLUPTASE"/>
</dbReference>
<evidence type="ECO:0000256" key="5">
    <source>
        <dbReference type="ARBA" id="ARBA00022807"/>
    </source>
</evidence>
<dbReference type="Gene3D" id="3.40.630.20">
    <property type="entry name" value="Peptidase C15, pyroglutamyl peptidase I-like"/>
    <property type="match status" value="1"/>
</dbReference>
<dbReference type="InterPro" id="IPR036440">
    <property type="entry name" value="Peptidase_C15-like_sf"/>
</dbReference>
<dbReference type="PANTHER" id="PTHR23402:SF1">
    <property type="entry name" value="PYROGLUTAMYL-PEPTIDASE I"/>
    <property type="match status" value="1"/>
</dbReference>
<evidence type="ECO:0000313" key="7">
    <source>
        <dbReference type="Proteomes" id="UP001432027"/>
    </source>
</evidence>
<dbReference type="EMBL" id="BTSX01000003">
    <property type="protein sequence ID" value="GMS90320.1"/>
    <property type="molecule type" value="Genomic_DNA"/>
</dbReference>
<dbReference type="SUPFAM" id="SSF53182">
    <property type="entry name" value="Pyrrolidone carboxyl peptidase (pyroglutamate aminopeptidase)"/>
    <property type="match status" value="1"/>
</dbReference>
<name>A0AAV5T486_9BILA</name>